<proteinExistence type="predicted"/>
<dbReference type="HOGENOM" id="CLU_3106386_0_0_1"/>
<accession>X0BCZ1</accession>
<dbReference type="Proteomes" id="UP000030663">
    <property type="component" value="Unassembled WGS sequence"/>
</dbReference>
<dbReference type="EMBL" id="KI979527">
    <property type="protein sequence ID" value="EXK76359.1"/>
    <property type="molecule type" value="Genomic_DNA"/>
</dbReference>
<sequence length="51" mass="5732">MPSDSRTMREEMFEATTDDPVRQAGAGLAMLRDRKIYSLVLMAESLVELAK</sequence>
<evidence type="ECO:0000313" key="1">
    <source>
        <dbReference type="EMBL" id="EXK76359.1"/>
    </source>
</evidence>
<dbReference type="AlphaFoldDB" id="X0BCZ1"/>
<reference evidence="1 2" key="1">
    <citation type="submission" date="2011-11" db="EMBL/GenBank/DDBJ databases">
        <title>The Genome Sequence of Fusarium oxysporum PHW815.</title>
        <authorList>
            <consortium name="The Broad Institute Genome Sequencing Platform"/>
            <person name="Ma L.-J."/>
            <person name="Gale L.R."/>
            <person name="Schwartz D.C."/>
            <person name="Zhou S."/>
            <person name="Corby-Kistler H."/>
            <person name="Young S.K."/>
            <person name="Zeng Q."/>
            <person name="Gargeya S."/>
            <person name="Fitzgerald M."/>
            <person name="Haas B."/>
            <person name="Abouelleil A."/>
            <person name="Alvarado L."/>
            <person name="Arachchi H.M."/>
            <person name="Berlin A."/>
            <person name="Brown A."/>
            <person name="Chapman S.B."/>
            <person name="Chen Z."/>
            <person name="Dunbar C."/>
            <person name="Freedman E."/>
            <person name="Gearin G."/>
            <person name="Goldberg J."/>
            <person name="Griggs A."/>
            <person name="Gujja S."/>
            <person name="Heiman D."/>
            <person name="Howarth C."/>
            <person name="Larson L."/>
            <person name="Lui A."/>
            <person name="MacDonald P.J.P."/>
            <person name="Montmayeur A."/>
            <person name="Murphy C."/>
            <person name="Neiman D."/>
            <person name="Pearson M."/>
            <person name="Priest M."/>
            <person name="Roberts A."/>
            <person name="Saif S."/>
            <person name="Shea T."/>
            <person name="Shenoy N."/>
            <person name="Sisk P."/>
            <person name="Stolte C."/>
            <person name="Sykes S."/>
            <person name="Wortman J."/>
            <person name="Nusbaum C."/>
            <person name="Birren B."/>
        </authorList>
    </citation>
    <scope>NUCLEOTIDE SEQUENCE [LARGE SCALE GENOMIC DNA]</scope>
    <source>
        <strain evidence="1 2">54005</strain>
    </source>
</reference>
<organism evidence="1 2">
    <name type="scientific">Fusarium oxysporum f. sp. raphani 54005</name>
    <dbReference type="NCBI Taxonomy" id="1089458"/>
    <lineage>
        <taxon>Eukaryota</taxon>
        <taxon>Fungi</taxon>
        <taxon>Dikarya</taxon>
        <taxon>Ascomycota</taxon>
        <taxon>Pezizomycotina</taxon>
        <taxon>Sordariomycetes</taxon>
        <taxon>Hypocreomycetidae</taxon>
        <taxon>Hypocreales</taxon>
        <taxon>Nectriaceae</taxon>
        <taxon>Fusarium</taxon>
        <taxon>Fusarium oxysporum species complex</taxon>
    </lineage>
</organism>
<gene>
    <name evidence="1" type="ORF">FOQG_18895</name>
</gene>
<protein>
    <submittedName>
        <fullName evidence="1">Uncharacterized protein</fullName>
    </submittedName>
</protein>
<evidence type="ECO:0000313" key="2">
    <source>
        <dbReference type="Proteomes" id="UP000030663"/>
    </source>
</evidence>
<name>X0BCZ1_FUSOX</name>
<keyword evidence="2" id="KW-1185">Reference proteome</keyword>